<evidence type="ECO:0000256" key="1">
    <source>
        <dbReference type="SAM" id="MobiDB-lite"/>
    </source>
</evidence>
<accession>A0A2A9PGB7</accession>
<dbReference type="EMBL" id="LAZP02000163">
    <property type="protein sequence ID" value="PFH59920.1"/>
    <property type="molecule type" value="Genomic_DNA"/>
</dbReference>
<evidence type="ECO:0000313" key="4">
    <source>
        <dbReference type="Proteomes" id="UP000037136"/>
    </source>
</evidence>
<dbReference type="InterPro" id="IPR000120">
    <property type="entry name" value="Amidase"/>
</dbReference>
<comment type="caution">
    <text evidence="3">The sequence shown here is derived from an EMBL/GenBank/DDBJ whole genome shotgun (WGS) entry which is preliminary data.</text>
</comment>
<dbReference type="AlphaFoldDB" id="A0A2A9PGB7"/>
<sequence length="600" mass="64484">MSPSDFAHYPEPIRGPDTDYVPAPEKNPVLRGLPLLAAAEIVSRSALLQRFLWTNGGFGSIKDLDALDNIPYTFQPLVTPLGKTGPMLQPGPAELGAAWAGSAARYYTAGDYHGLYKSGKVTPLQVAKALLALAAHRRADGSPGRLADAWADAHGKEYLALEAARASTDRYAAGEPRGILDGVPVGVKDDVDLEGYVSHYGLKYDPSIPWFKERETSAWPVRMLQEAGAVVIGKFRMHELGSDTTGLNVAQGTPTNHLNDAYYPGGSSSGPASAVSAGLIPLCVATDAGGSIRIPASFNGIYGLKTTHQRTMAMRSTMCVTGPMAANVADLRVAYRVMSQPNPDCPIQRLFAQSIPPEPSSERRIMGVYRDWWRSADSRVAAACDGALQWFAAERGYRIVDITIPHLTEAQTAHGCVCVAEMAVAARRRTTNPADWLSLGGPANKLLMSVASQASAADFLKANGLRTLLMRHLAFLFQKYPGLLIMTPTTPLIGWPKVAGDESYGLSDTNLTIRNMMYVFLANITGTPSLSAPVAYVDPDQGQGSLSVSLLATAEWGAEEQLLSWADEAEEYLHKVSSGGRRRPDSWVDVVDLATRESAP</sequence>
<name>A0A2A9PGB7_OPHUN</name>
<dbReference type="GO" id="GO:0003824">
    <property type="term" value="F:catalytic activity"/>
    <property type="evidence" value="ECO:0007669"/>
    <property type="project" value="InterPro"/>
</dbReference>
<dbReference type="PANTHER" id="PTHR11895">
    <property type="entry name" value="TRANSAMIDASE"/>
    <property type="match status" value="1"/>
</dbReference>
<gene>
    <name evidence="3" type="ORF">XA68_11689</name>
</gene>
<dbReference type="OrthoDB" id="421993at2759"/>
<organism evidence="3 4">
    <name type="scientific">Ophiocordyceps unilateralis</name>
    <name type="common">Zombie-ant fungus</name>
    <name type="synonym">Torrubia unilateralis</name>
    <dbReference type="NCBI Taxonomy" id="268505"/>
    <lineage>
        <taxon>Eukaryota</taxon>
        <taxon>Fungi</taxon>
        <taxon>Dikarya</taxon>
        <taxon>Ascomycota</taxon>
        <taxon>Pezizomycotina</taxon>
        <taxon>Sordariomycetes</taxon>
        <taxon>Hypocreomycetidae</taxon>
        <taxon>Hypocreales</taxon>
        <taxon>Ophiocordycipitaceae</taxon>
        <taxon>Ophiocordyceps</taxon>
    </lineage>
</organism>
<dbReference type="Pfam" id="PF01425">
    <property type="entry name" value="Amidase"/>
    <property type="match status" value="1"/>
</dbReference>
<reference evidence="3 4" key="1">
    <citation type="journal article" date="2015" name="BMC Genomics">
        <title>Gene expression during zombie ant biting behavior reflects the complexity underlying fungal parasitic behavioral manipulation.</title>
        <authorList>
            <person name="de Bekker C."/>
            <person name="Ohm R.A."/>
            <person name="Loreto R.G."/>
            <person name="Sebastian A."/>
            <person name="Albert I."/>
            <person name="Merrow M."/>
            <person name="Brachmann A."/>
            <person name="Hughes D.P."/>
        </authorList>
    </citation>
    <scope>NUCLEOTIDE SEQUENCE [LARGE SCALE GENOMIC DNA]</scope>
    <source>
        <strain evidence="3 4">SC16a</strain>
    </source>
</reference>
<dbReference type="InterPro" id="IPR023631">
    <property type="entry name" value="Amidase_dom"/>
</dbReference>
<dbReference type="Gene3D" id="3.90.1300.10">
    <property type="entry name" value="Amidase signature (AS) domain"/>
    <property type="match status" value="1"/>
</dbReference>
<proteinExistence type="predicted"/>
<keyword evidence="4" id="KW-1185">Reference proteome</keyword>
<feature type="domain" description="Amidase" evidence="2">
    <location>
        <begin position="160"/>
        <end position="563"/>
    </location>
</feature>
<dbReference type="STRING" id="268505.A0A2A9PGB7"/>
<dbReference type="SUPFAM" id="SSF75304">
    <property type="entry name" value="Amidase signature (AS) enzymes"/>
    <property type="match status" value="1"/>
</dbReference>
<feature type="region of interest" description="Disordered" evidence="1">
    <location>
        <begin position="1"/>
        <end position="22"/>
    </location>
</feature>
<dbReference type="InterPro" id="IPR036928">
    <property type="entry name" value="AS_sf"/>
</dbReference>
<reference evidence="3 4" key="2">
    <citation type="journal article" date="2017" name="Sci. Rep.">
        <title>Ant-infecting Ophiocordyceps genomes reveal a high diversity of potential behavioral manipulation genes and a possible major role for enterotoxins.</title>
        <authorList>
            <person name="de Bekker C."/>
            <person name="Ohm R.A."/>
            <person name="Evans H.C."/>
            <person name="Brachmann A."/>
            <person name="Hughes D.P."/>
        </authorList>
    </citation>
    <scope>NUCLEOTIDE SEQUENCE [LARGE SCALE GENOMIC DNA]</scope>
    <source>
        <strain evidence="3 4">SC16a</strain>
    </source>
</reference>
<evidence type="ECO:0000259" key="2">
    <source>
        <dbReference type="Pfam" id="PF01425"/>
    </source>
</evidence>
<evidence type="ECO:0000313" key="3">
    <source>
        <dbReference type="EMBL" id="PFH59920.1"/>
    </source>
</evidence>
<dbReference type="Proteomes" id="UP000037136">
    <property type="component" value="Unassembled WGS sequence"/>
</dbReference>
<dbReference type="PANTHER" id="PTHR11895:SF67">
    <property type="entry name" value="AMIDASE DOMAIN-CONTAINING PROTEIN"/>
    <property type="match status" value="1"/>
</dbReference>
<protein>
    <recommendedName>
        <fullName evidence="2">Amidase domain-containing protein</fullName>
    </recommendedName>
</protein>